<dbReference type="Pfam" id="PF11614">
    <property type="entry name" value="FixG_C"/>
    <property type="match status" value="1"/>
</dbReference>
<dbReference type="InterPro" id="IPR051684">
    <property type="entry name" value="Electron_Trans/Redox"/>
</dbReference>
<proteinExistence type="predicted"/>
<sequence>MSQNIPLRNIDTNPESSRLMDKIHTRSFKGYFRRLRILGGALLFTLYFGTVWLTWGDRQAVFWDLSEKQFHIFGSTFWPQDLVLLSAILIICAFGLFFLTVLAGRVWCGYTCPQSVWTWIFMWAEKVTEGDRNQRIKLDRAPMTAGKFLKRTQKHTLWLLISLATAVTFVGYFTPIRELVSNLVTLEVGKMALFWVFFFTAATYINAGWLREKVCLHMCPYGRFQSSMLDQDSLVITYDAARGESRGPRKKGADYKSDGLGDCIDCQMCVQVCPTGIDIRDGLQMECIGCAACIDACDSVMDKMGYSTGLIRYTSERALEGRDLRIVRPRMLGYAVVLFAMFATFSWAIVSRPMLTLDIEKDRGLFRYNAEGHIENSYVLKILNKSQQSQSYEIGVSGVDGLHLSSAATGTVGAGERVELPVSVSVPPESLGSEVSTLNFHLQSVEDPAMKLVENSKFTGTIR</sequence>
<accession>A0A2T1K9L3</accession>
<dbReference type="EMBL" id="PXNN01000017">
    <property type="protein sequence ID" value="PSF06232.1"/>
    <property type="molecule type" value="Genomic_DNA"/>
</dbReference>
<dbReference type="OrthoDB" id="9811700at2"/>
<name>A0A2T1K9L3_9GAMM</name>
<dbReference type="Gene3D" id="2.60.40.10">
    <property type="entry name" value="Immunoglobulins"/>
    <property type="match status" value="1"/>
</dbReference>
<keyword evidence="3" id="KW-0479">Metal-binding</keyword>
<evidence type="ECO:0000256" key="7">
    <source>
        <dbReference type="SAM" id="Phobius"/>
    </source>
</evidence>
<dbReference type="SUPFAM" id="SSF54862">
    <property type="entry name" value="4Fe-4S ferredoxins"/>
    <property type="match status" value="1"/>
</dbReference>
<protein>
    <submittedName>
        <fullName evidence="9">Cytochrome c oxidase accessory protein CcoG</fullName>
    </submittedName>
</protein>
<evidence type="ECO:0000256" key="6">
    <source>
        <dbReference type="ARBA" id="ARBA00023014"/>
    </source>
</evidence>
<feature type="transmembrane region" description="Helical" evidence="7">
    <location>
        <begin position="331"/>
        <end position="350"/>
    </location>
</feature>
<dbReference type="Pfam" id="PF13746">
    <property type="entry name" value="Fer4_18"/>
    <property type="match status" value="1"/>
</dbReference>
<dbReference type="PANTHER" id="PTHR30176">
    <property type="entry name" value="FERREDOXIN-TYPE PROTEIN NAPH"/>
    <property type="match status" value="1"/>
</dbReference>
<evidence type="ECO:0000259" key="8">
    <source>
        <dbReference type="PROSITE" id="PS51379"/>
    </source>
</evidence>
<feature type="transmembrane region" description="Helical" evidence="7">
    <location>
        <begin position="35"/>
        <end position="55"/>
    </location>
</feature>
<dbReference type="RefSeq" id="WP_106672863.1">
    <property type="nucleotide sequence ID" value="NZ_BMFE01000002.1"/>
</dbReference>
<feature type="transmembrane region" description="Helical" evidence="7">
    <location>
        <begin position="156"/>
        <end position="173"/>
    </location>
</feature>
<feature type="transmembrane region" description="Helical" evidence="7">
    <location>
        <begin position="82"/>
        <end position="103"/>
    </location>
</feature>
<keyword evidence="7" id="KW-0472">Membrane</keyword>
<dbReference type="InterPro" id="IPR017900">
    <property type="entry name" value="4Fe4S_Fe_S_CS"/>
</dbReference>
<dbReference type="Proteomes" id="UP000238385">
    <property type="component" value="Unassembled WGS sequence"/>
</dbReference>
<keyword evidence="4" id="KW-0249">Electron transport</keyword>
<organism evidence="9 10">
    <name type="scientific">Marinobacter halophilus</name>
    <dbReference type="NCBI Taxonomy" id="1323740"/>
    <lineage>
        <taxon>Bacteria</taxon>
        <taxon>Pseudomonadati</taxon>
        <taxon>Pseudomonadota</taxon>
        <taxon>Gammaproteobacteria</taxon>
        <taxon>Pseudomonadales</taxon>
        <taxon>Marinobacteraceae</taxon>
        <taxon>Marinobacter</taxon>
    </lineage>
</organism>
<comment type="caution">
    <text evidence="9">The sequence shown here is derived from an EMBL/GenBank/DDBJ whole genome shotgun (WGS) entry which is preliminary data.</text>
</comment>
<dbReference type="PROSITE" id="PS51379">
    <property type="entry name" value="4FE4S_FER_2"/>
    <property type="match status" value="1"/>
</dbReference>
<dbReference type="InterPro" id="IPR009051">
    <property type="entry name" value="Helical_ferredxn"/>
</dbReference>
<dbReference type="AlphaFoldDB" id="A0A2T1K9L3"/>
<dbReference type="GO" id="GO:0005886">
    <property type="term" value="C:plasma membrane"/>
    <property type="evidence" value="ECO:0007669"/>
    <property type="project" value="TreeGrafter"/>
</dbReference>
<keyword evidence="10" id="KW-1185">Reference proteome</keyword>
<dbReference type="PANTHER" id="PTHR30176:SF3">
    <property type="entry name" value="FERREDOXIN-TYPE PROTEIN NAPH"/>
    <property type="match status" value="1"/>
</dbReference>
<keyword evidence="2" id="KW-0004">4Fe-4S</keyword>
<keyword evidence="1" id="KW-0813">Transport</keyword>
<dbReference type="GO" id="GO:0051539">
    <property type="term" value="F:4 iron, 4 sulfur cluster binding"/>
    <property type="evidence" value="ECO:0007669"/>
    <property type="project" value="UniProtKB-KW"/>
</dbReference>
<dbReference type="NCBIfam" id="TIGR02745">
    <property type="entry name" value="ccoG_rdxA_fixG"/>
    <property type="match status" value="1"/>
</dbReference>
<evidence type="ECO:0000256" key="2">
    <source>
        <dbReference type="ARBA" id="ARBA00022485"/>
    </source>
</evidence>
<evidence type="ECO:0000256" key="4">
    <source>
        <dbReference type="ARBA" id="ARBA00022982"/>
    </source>
</evidence>
<dbReference type="InterPro" id="IPR014116">
    <property type="entry name" value="Cyt_c_oxidase_cbb3_FixG"/>
</dbReference>
<evidence type="ECO:0000313" key="9">
    <source>
        <dbReference type="EMBL" id="PSF06232.1"/>
    </source>
</evidence>
<keyword evidence="6" id="KW-0411">Iron-sulfur</keyword>
<dbReference type="InterPro" id="IPR013783">
    <property type="entry name" value="Ig-like_fold"/>
</dbReference>
<feature type="transmembrane region" description="Helical" evidence="7">
    <location>
        <begin position="193"/>
        <end position="210"/>
    </location>
</feature>
<keyword evidence="7" id="KW-0812">Transmembrane</keyword>
<evidence type="ECO:0000313" key="10">
    <source>
        <dbReference type="Proteomes" id="UP000238385"/>
    </source>
</evidence>
<dbReference type="GO" id="GO:0046872">
    <property type="term" value="F:metal ion binding"/>
    <property type="evidence" value="ECO:0007669"/>
    <property type="project" value="UniProtKB-KW"/>
</dbReference>
<evidence type="ECO:0000256" key="1">
    <source>
        <dbReference type="ARBA" id="ARBA00022448"/>
    </source>
</evidence>
<keyword evidence="7" id="KW-1133">Transmembrane helix</keyword>
<keyword evidence="5" id="KW-0408">Iron</keyword>
<dbReference type="Gene3D" id="1.10.1060.10">
    <property type="entry name" value="Alpha-helical ferredoxin"/>
    <property type="match status" value="1"/>
</dbReference>
<feature type="domain" description="4Fe-4S ferredoxin-type" evidence="8">
    <location>
        <begin position="253"/>
        <end position="282"/>
    </location>
</feature>
<evidence type="ECO:0000256" key="3">
    <source>
        <dbReference type="ARBA" id="ARBA00022723"/>
    </source>
</evidence>
<dbReference type="InterPro" id="IPR017896">
    <property type="entry name" value="4Fe4S_Fe-S-bd"/>
</dbReference>
<gene>
    <name evidence="9" type="primary">ccoG</name>
    <name evidence="9" type="ORF">C7H08_13960</name>
</gene>
<dbReference type="PROSITE" id="PS00198">
    <property type="entry name" value="4FE4S_FER_1"/>
    <property type="match status" value="1"/>
</dbReference>
<reference evidence="9 10" key="1">
    <citation type="submission" date="2018-03" db="EMBL/GenBank/DDBJ databases">
        <title>Marinobacter brunus sp. nov., a marine bacterium of Gamma-proteobacteria isolated from the surface seawater of the South China Sea.</title>
        <authorList>
            <person name="Cheng H."/>
            <person name="Wu Y.-H."/>
            <person name="Xamxidin M."/>
            <person name="Xu X.-W."/>
        </authorList>
    </citation>
    <scope>NUCLEOTIDE SEQUENCE [LARGE SCALE GENOMIC DNA]</scope>
    <source>
        <strain evidence="9 10">JCM 30472</strain>
    </source>
</reference>
<evidence type="ECO:0000256" key="5">
    <source>
        <dbReference type="ARBA" id="ARBA00023004"/>
    </source>
</evidence>
<dbReference type="InterPro" id="IPR032879">
    <property type="entry name" value="FixG_C"/>
</dbReference>